<sequence length="354" mass="40260">MEQITLFDEKPVPTVAKTSNLIAIPGKKETVVYLKPHTPVVAFKNDDILSKRMAAALLIQTKIGTVDEVAFLMGWAVSTVYTFIRDYREKGPFGLIKQKTGPSHLKVTPEIHTYIIETKGKTYNELVRSIQEIHGISLSMAMISYIKTGIAHKEQLNLFAYDPFVESLITEVESIDTKAFPVESKMELLESNELLMKGNVEIGVNQEQIPPSSVSIPNPISEVETVLDSRYAGGFLLLPFLQKIDPAGLFRKAQEVTNEDIESSKTHAYGMQHWMMTLVFLLWFRFSSIEQFKFVQPQEFGVLLGSGHRTPSVKTLRRYFKKCVDEQVTEDWMLQSFDSRKSVLFTNNFTCYPR</sequence>
<keyword evidence="2" id="KW-1185">Reference proteome</keyword>
<dbReference type="EMBL" id="JADBEL010000049">
    <property type="protein sequence ID" value="MBE1557088.1"/>
    <property type="molecule type" value="Genomic_DNA"/>
</dbReference>
<evidence type="ECO:0000313" key="2">
    <source>
        <dbReference type="Proteomes" id="UP000658225"/>
    </source>
</evidence>
<comment type="caution">
    <text evidence="1">The sequence shown here is derived from an EMBL/GenBank/DDBJ whole genome shotgun (WGS) entry which is preliminary data.</text>
</comment>
<proteinExistence type="predicted"/>
<dbReference type="AlphaFoldDB" id="A0A927R6E1"/>
<protein>
    <submittedName>
        <fullName evidence="1">Transposase</fullName>
    </submittedName>
</protein>
<name>A0A927R6E1_9BACL</name>
<evidence type="ECO:0000313" key="1">
    <source>
        <dbReference type="EMBL" id="MBE1557088.1"/>
    </source>
</evidence>
<dbReference type="Proteomes" id="UP000658225">
    <property type="component" value="Unassembled WGS sequence"/>
</dbReference>
<organism evidence="1 2">
    <name type="scientific">Sporosarcina limicola</name>
    <dbReference type="NCBI Taxonomy" id="34101"/>
    <lineage>
        <taxon>Bacteria</taxon>
        <taxon>Bacillati</taxon>
        <taxon>Bacillota</taxon>
        <taxon>Bacilli</taxon>
        <taxon>Bacillales</taxon>
        <taxon>Caryophanaceae</taxon>
        <taxon>Sporosarcina</taxon>
    </lineage>
</organism>
<gene>
    <name evidence="1" type="ORF">H4683_004220</name>
</gene>
<accession>A0A927R6E1</accession>
<reference evidence="1" key="1">
    <citation type="submission" date="2020-10" db="EMBL/GenBank/DDBJ databases">
        <title>Genomic Encyclopedia of Type Strains, Phase IV (KMG-IV): sequencing the most valuable type-strain genomes for metagenomic binning, comparative biology and taxonomic classification.</title>
        <authorList>
            <person name="Goeker M."/>
        </authorList>
    </citation>
    <scope>NUCLEOTIDE SEQUENCE</scope>
    <source>
        <strain evidence="1">DSM 13886</strain>
    </source>
</reference>
<dbReference type="RefSeq" id="WP_192600674.1">
    <property type="nucleotide sequence ID" value="NZ_JADBEL010000049.1"/>
</dbReference>